<dbReference type="Pfam" id="PF12770">
    <property type="entry name" value="CHAT"/>
    <property type="match status" value="1"/>
</dbReference>
<comment type="caution">
    <text evidence="2">The sequence shown here is derived from an EMBL/GenBank/DDBJ whole genome shotgun (WGS) entry which is preliminary data.</text>
</comment>
<gene>
    <name evidence="2" type="ORF">ENJ63_03060</name>
</gene>
<feature type="non-terminal residue" evidence="2">
    <location>
        <position position="724"/>
    </location>
</feature>
<accession>A0A7V2WSR6</accession>
<dbReference type="SUPFAM" id="SSF52540">
    <property type="entry name" value="P-loop containing nucleoside triphosphate hydrolases"/>
    <property type="match status" value="1"/>
</dbReference>
<evidence type="ECO:0000259" key="1">
    <source>
        <dbReference type="Pfam" id="PF12770"/>
    </source>
</evidence>
<feature type="domain" description="CHAT" evidence="1">
    <location>
        <begin position="47"/>
        <end position="293"/>
    </location>
</feature>
<protein>
    <submittedName>
        <fullName evidence="2">CHAT domain-containing protein</fullName>
    </submittedName>
</protein>
<sequence>MKQEILVELDEDRVSVNRDTPTRYVINPLLFDGYKKNSLDPDHLKALGKSIYDSIFSTPKRRSLIENKGPDDLIIRIKSDIPKVHDIPFELLNRDPEKPEELGYLLKDPTINLLREPGHDMYWELPKRPLKMLLILAQPLEIMKEAPIDPLREVEEIRDALGALLEDGLIELFIEERPSLRRLAERLRSQSFDIVHYSGHGVKGGYLILEDSENPQRAAQQSPERFAEIFRDRPPRLIYLDTCEGARSDSISPSLAYILSKNLPHCAVVANTSSISDRAATESVKNFYKKLGAERFEDTIGNLRRKTPSEWYKTVLFALPGRRFFEKEVIEVPERSPRVEYGVSPPDTEKTYVYRYRLVRKASDLIEGKRALLLHGLGGTGKSTLAQYLCRFFGSYFDHTVFIDLKLEKIEAPEKVLEILEGPECFGLKGPPSNVKERIKRIASKGRLLLVLDNLEEVAQDKEGVLKRDWRILIDSLLDSPNVFTMLTSRFVPYRDQRNRLIGDAATLDIREYEEADISLLLHHTKGKRQERLLEIRPTLKKEFGLHPLAISIALRLRYGKDSILKILEDDELRGLLEYYKPYLSPFPLLRALCHLPVLLDKEIIKDILPAREWKLALDLGVAWEEGDFIRFYPILRHFVELDDRAREEMLERLKGKKGRRAALNRLFLAPEKDQIQYFLEAWGDGVDPVLIKELVDVDDLGNRAREIKDPEKRATTLNNLGTL</sequence>
<organism evidence="2">
    <name type="scientific">Dissulfuribacter thermophilus</name>
    <dbReference type="NCBI Taxonomy" id="1156395"/>
    <lineage>
        <taxon>Bacteria</taxon>
        <taxon>Pseudomonadati</taxon>
        <taxon>Thermodesulfobacteriota</taxon>
        <taxon>Dissulfuribacteria</taxon>
        <taxon>Dissulfuribacterales</taxon>
        <taxon>Dissulfuribacteraceae</taxon>
        <taxon>Dissulfuribacter</taxon>
    </lineage>
</organism>
<name>A0A7V2WSR6_9BACT</name>
<dbReference type="InterPro" id="IPR024983">
    <property type="entry name" value="CHAT_dom"/>
</dbReference>
<dbReference type="InterPro" id="IPR027417">
    <property type="entry name" value="P-loop_NTPase"/>
</dbReference>
<proteinExistence type="predicted"/>
<dbReference type="Gene3D" id="3.40.50.300">
    <property type="entry name" value="P-loop containing nucleotide triphosphate hydrolases"/>
    <property type="match status" value="1"/>
</dbReference>
<evidence type="ECO:0000313" key="2">
    <source>
        <dbReference type="EMBL" id="HFC46842.1"/>
    </source>
</evidence>
<dbReference type="EMBL" id="DRND01000245">
    <property type="protein sequence ID" value="HFC46842.1"/>
    <property type="molecule type" value="Genomic_DNA"/>
</dbReference>
<dbReference type="Proteomes" id="UP000885797">
    <property type="component" value="Unassembled WGS sequence"/>
</dbReference>
<reference evidence="2" key="1">
    <citation type="journal article" date="2020" name="mSystems">
        <title>Genome- and Community-Level Interaction Insights into Carbon Utilization and Element Cycling Functions of Hydrothermarchaeota in Hydrothermal Sediment.</title>
        <authorList>
            <person name="Zhou Z."/>
            <person name="Liu Y."/>
            <person name="Xu W."/>
            <person name="Pan J."/>
            <person name="Luo Z.H."/>
            <person name="Li M."/>
        </authorList>
    </citation>
    <scope>NUCLEOTIDE SEQUENCE [LARGE SCALE GENOMIC DNA]</scope>
    <source>
        <strain evidence="2">HyVt-503</strain>
    </source>
</reference>
<dbReference type="AlphaFoldDB" id="A0A7V2WSR6"/>